<organism evidence="1 2">
    <name type="scientific">Actinoalloteichus hymeniacidonis</name>
    <dbReference type="NCBI Taxonomy" id="340345"/>
    <lineage>
        <taxon>Bacteria</taxon>
        <taxon>Bacillati</taxon>
        <taxon>Actinomycetota</taxon>
        <taxon>Actinomycetes</taxon>
        <taxon>Pseudonocardiales</taxon>
        <taxon>Pseudonocardiaceae</taxon>
        <taxon>Actinoalloteichus</taxon>
    </lineage>
</organism>
<reference evidence="2" key="1">
    <citation type="submission" date="2016-03" db="EMBL/GenBank/DDBJ databases">
        <title>Complete genome sequence of the type strain Actinoalloteichus hymeniacidonis DSM 45092.</title>
        <authorList>
            <person name="Schaffert L."/>
            <person name="Albersmeier A."/>
            <person name="Winkler A."/>
            <person name="Kalinowski J."/>
            <person name="Zotchev S."/>
            <person name="Ruckert C."/>
        </authorList>
    </citation>
    <scope>NUCLEOTIDE SEQUENCE [LARGE SCALE GENOMIC DNA]</scope>
    <source>
        <strain evidence="2">HPA177(T) (DSM 45092(T))</strain>
    </source>
</reference>
<gene>
    <name evidence="1" type="ORF">TL08_06720</name>
</gene>
<protein>
    <recommendedName>
        <fullName evidence="3">Beta-ketoacyl synthase N-terminal domain-containing protein</fullName>
    </recommendedName>
</protein>
<keyword evidence="2" id="KW-1185">Reference proteome</keyword>
<evidence type="ECO:0008006" key="3">
    <source>
        <dbReference type="Google" id="ProtNLM"/>
    </source>
</evidence>
<dbReference type="RefSeq" id="WP_069847419.1">
    <property type="nucleotide sequence ID" value="NZ_CP014859.1"/>
</dbReference>
<evidence type="ECO:0000313" key="1">
    <source>
        <dbReference type="EMBL" id="AOS62168.1"/>
    </source>
</evidence>
<accession>A0AAC9HMU2</accession>
<proteinExistence type="predicted"/>
<evidence type="ECO:0000313" key="2">
    <source>
        <dbReference type="Proteomes" id="UP000095210"/>
    </source>
</evidence>
<dbReference type="Gene3D" id="3.40.47.10">
    <property type="match status" value="1"/>
</dbReference>
<dbReference type="InterPro" id="IPR016039">
    <property type="entry name" value="Thiolase-like"/>
</dbReference>
<dbReference type="SUPFAM" id="SSF53901">
    <property type="entry name" value="Thiolase-like"/>
    <property type="match status" value="1"/>
</dbReference>
<name>A0AAC9HMU2_9PSEU</name>
<dbReference type="AlphaFoldDB" id="A0AAC9HMU2"/>
<dbReference type="GO" id="GO:0016746">
    <property type="term" value="F:acyltransferase activity"/>
    <property type="evidence" value="ECO:0007669"/>
    <property type="project" value="InterPro"/>
</dbReference>
<dbReference type="EMBL" id="CP014859">
    <property type="protein sequence ID" value="AOS62168.1"/>
    <property type="molecule type" value="Genomic_DNA"/>
</dbReference>
<dbReference type="KEGG" id="ahm:TL08_06720"/>
<dbReference type="Proteomes" id="UP000095210">
    <property type="component" value="Chromosome"/>
</dbReference>
<sequence>MGREAEAPRRDDAMEPATPAGELEVLAAECLLPWGEAAEGLPGAAERALPPVPGFAMSRFTPLVVAAARAAWKQGARHRYGGHRTAIVLATMFGDAMTADQHTRRQFDGLPHNPLFFYESVLSSCVGMIGIEHGIGGPISCLSLRRDFTVEALTAVDVLLDEESIDQVLLIGAELAPTPRTSAIHRGWAEENPTEPLPQDDLAAALLLRRPTGDPGRPESLSTSQAAAHVDSVAATGADDPLGHLRGLVGLCAALAQLRTTDPARALLVRSNGEDLVSIRDQ</sequence>